<dbReference type="Proteomes" id="UP001472866">
    <property type="component" value="Chromosome 17"/>
</dbReference>
<feature type="compositionally biased region" description="Acidic residues" evidence="9">
    <location>
        <begin position="400"/>
        <end position="429"/>
    </location>
</feature>
<evidence type="ECO:0000256" key="4">
    <source>
        <dbReference type="ARBA" id="ARBA00014394"/>
    </source>
</evidence>
<comment type="similarity">
    <text evidence="3">Belongs to the CRBN family.</text>
</comment>
<proteinExistence type="inferred from homology"/>
<dbReference type="EMBL" id="CP151517">
    <property type="protein sequence ID" value="WZN66938.1"/>
    <property type="molecule type" value="Genomic_DNA"/>
</dbReference>
<dbReference type="AlphaFoldDB" id="A0A7S3C7M8"/>
<keyword evidence="14" id="KW-1185">Reference proteome</keyword>
<dbReference type="InterPro" id="IPR004910">
    <property type="entry name" value="Yippee/Mis18/Cereblon"/>
</dbReference>
<dbReference type="PROSITE" id="PS51787">
    <property type="entry name" value="LON_N"/>
    <property type="match status" value="1"/>
</dbReference>
<reference evidence="13 14" key="2">
    <citation type="submission" date="2024-03" db="EMBL/GenBank/DDBJ databases">
        <title>Complete genome sequence of the green alga Chloropicon roscoffensis RCC1871.</title>
        <authorList>
            <person name="Lemieux C."/>
            <person name="Pombert J.-F."/>
            <person name="Otis C."/>
            <person name="Turmel M."/>
        </authorList>
    </citation>
    <scope>NUCLEOTIDE SEQUENCE [LARGE SCALE GENOMIC DNA]</scope>
    <source>
        <strain evidence="13 14">RCC1871</strain>
    </source>
</reference>
<keyword evidence="6" id="KW-0833">Ubl conjugation pathway</keyword>
<dbReference type="SUPFAM" id="SSF88697">
    <property type="entry name" value="PUA domain-like"/>
    <property type="match status" value="1"/>
</dbReference>
<evidence type="ECO:0000259" key="10">
    <source>
        <dbReference type="PROSITE" id="PS51787"/>
    </source>
</evidence>
<comment type="pathway">
    <text evidence="2">Protein modification; protein ubiquitination.</text>
</comment>
<dbReference type="InterPro" id="IPR015947">
    <property type="entry name" value="PUA-like_sf"/>
</dbReference>
<dbReference type="EMBL" id="HBHZ01001886">
    <property type="protein sequence ID" value="CAE0188403.1"/>
    <property type="molecule type" value="Transcribed_RNA"/>
</dbReference>
<sequence>MARGGHGEASTSDRSHSTQNDWADVHGRHFYLGNLGDLQGAGNGSGSCLPTGTKVELSIYATSLVCLFPGEECPLILQRYVARTLVHKVCAAPRPYTRLFGIAYCSFDSLACGGVGCTVELVQVGDLRVCYHPNSTGEYLVDDTDDADGQDNVSLVVRVHQRFEHGPLEAFGVLPRVVCTILDDSPPGRIPPQAIARTSFWEKRFYRPYNAYALCDRARELFSKLFPGEAAGISRAAHDPVRLSFLVASRLPASSIKKQQRLLEMDVTARLGAEVELMTRMTQVKELCCANCGRVLADSRDIFSMTKEGSSGVFVNGAGALHDIVTITKVDGVTKVGRPSFEHSWFPGYMWTIILCNCGMHLGWYFSGQRGLERRPGIDPPLVFFGIRRVALAVPRASESDEEQEGSDSEDDDYSDGGDEYESDLEPEN</sequence>
<dbReference type="UniPathway" id="UPA00143"/>
<protein>
    <recommendedName>
        <fullName evidence="4">Protein cereblon</fullName>
    </recommendedName>
</protein>
<gene>
    <name evidence="12" type="ORF">CROS1456_LOCUS1472</name>
    <name evidence="13" type="ORF">HKI87_17g85100</name>
</gene>
<reference evidence="12" key="1">
    <citation type="submission" date="2021-01" db="EMBL/GenBank/DDBJ databases">
        <authorList>
            <person name="Corre E."/>
            <person name="Pelletier E."/>
            <person name="Niang G."/>
            <person name="Scheremetjew M."/>
            <person name="Finn R."/>
            <person name="Kale V."/>
            <person name="Holt S."/>
            <person name="Cochrane G."/>
            <person name="Meng A."/>
            <person name="Brown T."/>
            <person name="Cohen L."/>
        </authorList>
    </citation>
    <scope>NUCLEOTIDE SEQUENCE</scope>
    <source>
        <strain evidence="12">RCC1871</strain>
    </source>
</reference>
<dbReference type="FunFam" id="2.170.150.20:FF:000007">
    <property type="entry name" value="Protein cereblon"/>
    <property type="match status" value="1"/>
</dbReference>
<dbReference type="InterPro" id="IPR003111">
    <property type="entry name" value="Lon_prtase_N"/>
</dbReference>
<dbReference type="GO" id="GO:0016567">
    <property type="term" value="P:protein ubiquitination"/>
    <property type="evidence" value="ECO:0007669"/>
    <property type="project" value="UniProtKB-UniPathway"/>
</dbReference>
<comment type="subcellular location">
    <subcellularLocation>
        <location evidence="1">Nucleus</location>
    </subcellularLocation>
</comment>
<keyword evidence="8" id="KW-0539">Nucleus</keyword>
<evidence type="ECO:0000256" key="5">
    <source>
        <dbReference type="ARBA" id="ARBA00022723"/>
    </source>
</evidence>
<evidence type="ECO:0000256" key="7">
    <source>
        <dbReference type="ARBA" id="ARBA00022833"/>
    </source>
</evidence>
<evidence type="ECO:0000256" key="1">
    <source>
        <dbReference type="ARBA" id="ARBA00004123"/>
    </source>
</evidence>
<dbReference type="Gene3D" id="2.170.150.20">
    <property type="entry name" value="Peptide methionine sulfoxide reductase"/>
    <property type="match status" value="1"/>
</dbReference>
<evidence type="ECO:0000313" key="12">
    <source>
        <dbReference type="EMBL" id="CAE0188403.1"/>
    </source>
</evidence>
<evidence type="ECO:0000256" key="9">
    <source>
        <dbReference type="SAM" id="MobiDB-lite"/>
    </source>
</evidence>
<dbReference type="CDD" id="cd15777">
    <property type="entry name" value="CRBN_C_like"/>
    <property type="match status" value="1"/>
</dbReference>
<accession>A0A7S3C7M8</accession>
<evidence type="ECO:0000256" key="3">
    <source>
        <dbReference type="ARBA" id="ARBA00005293"/>
    </source>
</evidence>
<feature type="region of interest" description="Disordered" evidence="9">
    <location>
        <begin position="395"/>
        <end position="429"/>
    </location>
</feature>
<feature type="domain" description="Lon N-terminal" evidence="10">
    <location>
        <begin position="57"/>
        <end position="282"/>
    </location>
</feature>
<name>A0A7S3C7M8_9CHLO</name>
<evidence type="ECO:0000256" key="8">
    <source>
        <dbReference type="ARBA" id="ARBA00023242"/>
    </source>
</evidence>
<dbReference type="Gene3D" id="1.20.58.1480">
    <property type="match status" value="1"/>
</dbReference>
<dbReference type="GO" id="GO:0005634">
    <property type="term" value="C:nucleus"/>
    <property type="evidence" value="ECO:0007669"/>
    <property type="project" value="UniProtKB-SubCell"/>
</dbReference>
<evidence type="ECO:0000313" key="13">
    <source>
        <dbReference type="EMBL" id="WZN66938.1"/>
    </source>
</evidence>
<dbReference type="GO" id="GO:0046872">
    <property type="term" value="F:metal ion binding"/>
    <property type="evidence" value="ECO:0007669"/>
    <property type="project" value="UniProtKB-KW"/>
</dbReference>
<dbReference type="PROSITE" id="PS51788">
    <property type="entry name" value="CULT"/>
    <property type="match status" value="1"/>
</dbReference>
<evidence type="ECO:0000259" key="11">
    <source>
        <dbReference type="PROSITE" id="PS51788"/>
    </source>
</evidence>
<keyword evidence="7" id="KW-0862">Zinc</keyword>
<keyword evidence="5" id="KW-0479">Metal-binding</keyword>
<organism evidence="12">
    <name type="scientific">Chloropicon roscoffensis</name>
    <dbReference type="NCBI Taxonomy" id="1461544"/>
    <lineage>
        <taxon>Eukaryota</taxon>
        <taxon>Viridiplantae</taxon>
        <taxon>Chlorophyta</taxon>
        <taxon>Chloropicophyceae</taxon>
        <taxon>Chloropicales</taxon>
        <taxon>Chloropicaceae</taxon>
        <taxon>Chloropicon</taxon>
    </lineage>
</organism>
<evidence type="ECO:0000256" key="2">
    <source>
        <dbReference type="ARBA" id="ARBA00004906"/>
    </source>
</evidence>
<dbReference type="InterPro" id="IPR034750">
    <property type="entry name" value="CULT"/>
</dbReference>
<dbReference type="Pfam" id="PF03226">
    <property type="entry name" value="Yippee-Mis18"/>
    <property type="match status" value="1"/>
</dbReference>
<feature type="domain" description="CULT" evidence="11">
    <location>
        <begin position="284"/>
        <end position="396"/>
    </location>
</feature>
<evidence type="ECO:0000313" key="14">
    <source>
        <dbReference type="Proteomes" id="UP001472866"/>
    </source>
</evidence>
<evidence type="ECO:0000256" key="6">
    <source>
        <dbReference type="ARBA" id="ARBA00022786"/>
    </source>
</evidence>